<dbReference type="AlphaFoldDB" id="K7A877"/>
<protein>
    <submittedName>
        <fullName evidence="1">Uncharacterized protein</fullName>
    </submittedName>
</protein>
<dbReference type="STRING" id="1129794.C427_2205"/>
<accession>K7A877</accession>
<gene>
    <name evidence="1" type="ORF">C427_2205</name>
</gene>
<proteinExistence type="predicted"/>
<organism evidence="1 2">
    <name type="scientific">Paraglaciecola psychrophila 170</name>
    <dbReference type="NCBI Taxonomy" id="1129794"/>
    <lineage>
        <taxon>Bacteria</taxon>
        <taxon>Pseudomonadati</taxon>
        <taxon>Pseudomonadota</taxon>
        <taxon>Gammaproteobacteria</taxon>
        <taxon>Alteromonadales</taxon>
        <taxon>Alteromonadaceae</taxon>
        <taxon>Paraglaciecola</taxon>
    </lineage>
</organism>
<dbReference type="Proteomes" id="UP000011864">
    <property type="component" value="Chromosome"/>
</dbReference>
<sequence length="49" mass="5778">MIDHKQLTSFRRSPSFVEAVYFMTDKMLTIGKFYIELKTQLLFFAVATL</sequence>
<keyword evidence="2" id="KW-1185">Reference proteome</keyword>
<dbReference type="KEGG" id="gps:C427_2205"/>
<reference evidence="1 2" key="1">
    <citation type="journal article" date="2013" name="Genome Announc.">
        <title>Complete Genome Sequence of Glaciecola psychrophila Strain 170T.</title>
        <authorList>
            <person name="Yin J."/>
            <person name="Chen J."/>
            <person name="Liu G."/>
            <person name="Yu Y."/>
            <person name="Song L."/>
            <person name="Wang X."/>
            <person name="Qu X."/>
        </authorList>
    </citation>
    <scope>NUCLEOTIDE SEQUENCE [LARGE SCALE GENOMIC DNA]</scope>
    <source>
        <strain evidence="1 2">170</strain>
    </source>
</reference>
<dbReference type="EMBL" id="CP003837">
    <property type="protein sequence ID" value="AGH44314.1"/>
    <property type="molecule type" value="Genomic_DNA"/>
</dbReference>
<dbReference type="HOGENOM" id="CLU_3138788_0_0_6"/>
<name>K7A877_9ALTE</name>
<evidence type="ECO:0000313" key="2">
    <source>
        <dbReference type="Proteomes" id="UP000011864"/>
    </source>
</evidence>
<evidence type="ECO:0000313" key="1">
    <source>
        <dbReference type="EMBL" id="AGH44314.1"/>
    </source>
</evidence>
<dbReference type="PATRIC" id="fig|1129794.4.peg.2182"/>